<organism evidence="1 2">
    <name type="scientific">Prunus armeniaca</name>
    <name type="common">Apricot</name>
    <name type="synonym">Armeniaca vulgaris</name>
    <dbReference type="NCBI Taxonomy" id="36596"/>
    <lineage>
        <taxon>Eukaryota</taxon>
        <taxon>Viridiplantae</taxon>
        <taxon>Streptophyta</taxon>
        <taxon>Embryophyta</taxon>
        <taxon>Tracheophyta</taxon>
        <taxon>Spermatophyta</taxon>
        <taxon>Magnoliopsida</taxon>
        <taxon>eudicotyledons</taxon>
        <taxon>Gunneridae</taxon>
        <taxon>Pentapetalae</taxon>
        <taxon>rosids</taxon>
        <taxon>fabids</taxon>
        <taxon>Rosales</taxon>
        <taxon>Rosaceae</taxon>
        <taxon>Amygdaloideae</taxon>
        <taxon>Amygdaleae</taxon>
        <taxon>Prunus</taxon>
    </lineage>
</organism>
<keyword evidence="2" id="KW-1185">Reference proteome</keyword>
<sequence>MLGIGESENGNDERELVSICARSAILRMGWRRELEVMDYGGVGREKERPSERLRRGERRICPCWGNYCL</sequence>
<protein>
    <submittedName>
        <fullName evidence="1">Uncharacterized protein</fullName>
    </submittedName>
</protein>
<dbReference type="Proteomes" id="UP000507245">
    <property type="component" value="Unassembled WGS sequence"/>
</dbReference>
<gene>
    <name evidence="1" type="ORF">ORAREDHAP_LOCUS45387</name>
</gene>
<name>A0A6J5XYS9_PRUAR</name>
<dbReference type="EMBL" id="CAEKKB010000007">
    <property type="protein sequence ID" value="CAB4318351.1"/>
    <property type="molecule type" value="Genomic_DNA"/>
</dbReference>
<dbReference type="AlphaFoldDB" id="A0A6J5XYS9"/>
<reference evidence="2" key="1">
    <citation type="journal article" date="2020" name="Genome Biol.">
        <title>Gamete binning: chromosome-level and haplotype-resolved genome assembly enabled by high-throughput single-cell sequencing of gamete genomes.</title>
        <authorList>
            <person name="Campoy J.A."/>
            <person name="Sun H."/>
            <person name="Goel M."/>
            <person name="Jiao W.-B."/>
            <person name="Folz-Donahue K."/>
            <person name="Wang N."/>
            <person name="Rubio M."/>
            <person name="Liu C."/>
            <person name="Kukat C."/>
            <person name="Ruiz D."/>
            <person name="Huettel B."/>
            <person name="Schneeberger K."/>
        </authorList>
    </citation>
    <scope>NUCLEOTIDE SEQUENCE [LARGE SCALE GENOMIC DNA]</scope>
    <source>
        <strain evidence="2">cv. Rojo Pasion</strain>
    </source>
</reference>
<proteinExistence type="predicted"/>
<evidence type="ECO:0000313" key="1">
    <source>
        <dbReference type="EMBL" id="CAB4318351.1"/>
    </source>
</evidence>
<evidence type="ECO:0000313" key="2">
    <source>
        <dbReference type="Proteomes" id="UP000507245"/>
    </source>
</evidence>
<accession>A0A6J5XYS9</accession>